<feature type="compositionally biased region" description="Basic residues" evidence="1">
    <location>
        <begin position="115"/>
        <end position="125"/>
    </location>
</feature>
<proteinExistence type="predicted"/>
<evidence type="ECO:0000313" key="3">
    <source>
        <dbReference type="Proteomes" id="UP001295423"/>
    </source>
</evidence>
<organism evidence="2 3">
    <name type="scientific">Cylindrotheca closterium</name>
    <dbReference type="NCBI Taxonomy" id="2856"/>
    <lineage>
        <taxon>Eukaryota</taxon>
        <taxon>Sar</taxon>
        <taxon>Stramenopiles</taxon>
        <taxon>Ochrophyta</taxon>
        <taxon>Bacillariophyta</taxon>
        <taxon>Bacillariophyceae</taxon>
        <taxon>Bacillariophycidae</taxon>
        <taxon>Bacillariales</taxon>
        <taxon>Bacillariaceae</taxon>
        <taxon>Cylindrotheca</taxon>
    </lineage>
</organism>
<evidence type="ECO:0000313" key="2">
    <source>
        <dbReference type="EMBL" id="CAJ1891387.1"/>
    </source>
</evidence>
<sequence length="287" mass="32685">MSSPSTSSTIPRVRLFRNRNRPRSQIDIRVGSSHIVETLLHLRREDYPWYLANEEEINEEFLELLQESIIPRMFDVELEEYHNQLSPELMPLPEDQVGSKNTKSLNMAIANQKGRNNRKGRKKKISKTESQQQQAELKQQRTQEKLAKEISYAFGSTIQMAYRLQPLNSKSGQAYDQRTLLFPESSSSSLPNESSSLNGDSSTKKGTKNSDAAIAQLRFPCPVKLPQRIVIWISKVDPHDQTNPDPKGVGFYRPEFIPISSLFRKPKDDDSLDDSSSDDDGEEDAKS</sequence>
<name>A0AAD2CFU5_9STRA</name>
<gene>
    <name evidence="2" type="ORF">CYCCA115_LOCUS69</name>
</gene>
<dbReference type="AlphaFoldDB" id="A0AAD2CFU5"/>
<keyword evidence="3" id="KW-1185">Reference proteome</keyword>
<feature type="region of interest" description="Disordered" evidence="1">
    <location>
        <begin position="262"/>
        <end position="287"/>
    </location>
</feature>
<comment type="caution">
    <text evidence="2">The sequence shown here is derived from an EMBL/GenBank/DDBJ whole genome shotgun (WGS) entry which is preliminary data.</text>
</comment>
<evidence type="ECO:0000256" key="1">
    <source>
        <dbReference type="SAM" id="MobiDB-lite"/>
    </source>
</evidence>
<feature type="region of interest" description="Disordered" evidence="1">
    <location>
        <begin position="184"/>
        <end position="208"/>
    </location>
</feature>
<feature type="region of interest" description="Disordered" evidence="1">
    <location>
        <begin position="109"/>
        <end position="142"/>
    </location>
</feature>
<feature type="compositionally biased region" description="Low complexity" evidence="1">
    <location>
        <begin position="184"/>
        <end position="198"/>
    </location>
</feature>
<dbReference type="Proteomes" id="UP001295423">
    <property type="component" value="Unassembled WGS sequence"/>
</dbReference>
<reference evidence="2" key="1">
    <citation type="submission" date="2023-08" db="EMBL/GenBank/DDBJ databases">
        <authorList>
            <person name="Audoor S."/>
            <person name="Bilcke G."/>
        </authorList>
    </citation>
    <scope>NUCLEOTIDE SEQUENCE</scope>
</reference>
<protein>
    <submittedName>
        <fullName evidence="2">Uncharacterized protein</fullName>
    </submittedName>
</protein>
<feature type="compositionally biased region" description="Acidic residues" evidence="1">
    <location>
        <begin position="270"/>
        <end position="287"/>
    </location>
</feature>
<dbReference type="EMBL" id="CAKOGP040000001">
    <property type="protein sequence ID" value="CAJ1891387.1"/>
    <property type="molecule type" value="Genomic_DNA"/>
</dbReference>
<accession>A0AAD2CFU5</accession>